<dbReference type="EMBL" id="CAXLJM020000129">
    <property type="protein sequence ID" value="CAL8139768.1"/>
    <property type="molecule type" value="Genomic_DNA"/>
</dbReference>
<name>A0ABP1RZP2_9HEXA</name>
<reference evidence="1 2" key="1">
    <citation type="submission" date="2024-08" db="EMBL/GenBank/DDBJ databases">
        <authorList>
            <person name="Cucini C."/>
            <person name="Frati F."/>
        </authorList>
    </citation>
    <scope>NUCLEOTIDE SEQUENCE [LARGE SCALE GENOMIC DNA]</scope>
</reference>
<keyword evidence="2" id="KW-1185">Reference proteome</keyword>
<dbReference type="Proteomes" id="UP001642540">
    <property type="component" value="Unassembled WGS sequence"/>
</dbReference>
<organism evidence="1 2">
    <name type="scientific">Orchesella dallaii</name>
    <dbReference type="NCBI Taxonomy" id="48710"/>
    <lineage>
        <taxon>Eukaryota</taxon>
        <taxon>Metazoa</taxon>
        <taxon>Ecdysozoa</taxon>
        <taxon>Arthropoda</taxon>
        <taxon>Hexapoda</taxon>
        <taxon>Collembola</taxon>
        <taxon>Entomobryomorpha</taxon>
        <taxon>Entomobryoidea</taxon>
        <taxon>Orchesellidae</taxon>
        <taxon>Orchesellinae</taxon>
        <taxon>Orchesella</taxon>
    </lineage>
</organism>
<sequence length="233" mass="28186">MIRLMKRLMKNKPDSLLKQSYEALKKTNSIHKQKYNWYRNLQVLAQKWNFSEIFCHETYTTDHEVITVRSKLVNDKLNRIKLRSQELDIIQMKQSTNMKHYQKLRTHCKREQFLNLKRGWDKVQLLVQLRARLGRIKVKNQKCELGVLNKFYNINESSIRKLCNSGSEENEFHVLFKCNRFKLIRLRFMNELSLPNNEDDYHEFFDQIDENKMKCVGLYVKYMVKTRELVLGS</sequence>
<accession>A0ABP1RZP2</accession>
<protein>
    <submittedName>
        <fullName evidence="1">Uncharacterized protein</fullName>
    </submittedName>
</protein>
<gene>
    <name evidence="1" type="ORF">ODALV1_LOCUS27986</name>
</gene>
<comment type="caution">
    <text evidence="1">The sequence shown here is derived from an EMBL/GenBank/DDBJ whole genome shotgun (WGS) entry which is preliminary data.</text>
</comment>
<evidence type="ECO:0000313" key="1">
    <source>
        <dbReference type="EMBL" id="CAL8139768.1"/>
    </source>
</evidence>
<evidence type="ECO:0000313" key="2">
    <source>
        <dbReference type="Proteomes" id="UP001642540"/>
    </source>
</evidence>
<proteinExistence type="predicted"/>